<dbReference type="Pfam" id="PF03781">
    <property type="entry name" value="FGE-sulfatase"/>
    <property type="match status" value="1"/>
</dbReference>
<dbReference type="EMBL" id="CP037421">
    <property type="protein sequence ID" value="QDT28287.1"/>
    <property type="molecule type" value="Genomic_DNA"/>
</dbReference>
<feature type="compositionally biased region" description="Gly residues" evidence="1">
    <location>
        <begin position="30"/>
        <end position="40"/>
    </location>
</feature>
<keyword evidence="3" id="KW-0808">Transferase</keyword>
<name>A0A517Q9I0_9PLAN</name>
<feature type="compositionally biased region" description="Low complexity" evidence="1">
    <location>
        <begin position="41"/>
        <end position="53"/>
    </location>
</feature>
<organism evidence="3 4">
    <name type="scientific">Gimesia panareensis</name>
    <dbReference type="NCBI Taxonomy" id="2527978"/>
    <lineage>
        <taxon>Bacteria</taxon>
        <taxon>Pseudomonadati</taxon>
        <taxon>Planctomycetota</taxon>
        <taxon>Planctomycetia</taxon>
        <taxon>Planctomycetales</taxon>
        <taxon>Planctomycetaceae</taxon>
        <taxon>Gimesia</taxon>
    </lineage>
</organism>
<dbReference type="EC" id="2.7.11.1" evidence="3"/>
<sequence length="414" mass="45156">MHLYSKTAGFQLWGLLSLLTLLSTGCGDGGGRVGGPGAGGKTASSSPASSSSSNMQAPQLKPRKVKPQPKQKTQPAELQGNPDDHFEVVDYVHNYQIQKPDPGRVTGEEFAVMKPAGPGLNASTFTVVKPEATEEAAQPDAGFKLPKGFTALKEYGYSAEGLPRRIRCDRDYSEMVLVSAGVSIQGAKTGDKNAQPQFSILQDTFYIDVHEVTLEQYRRWRSEMIAAKGKIPEPAGNDQANASYPAMGIAYTDAINYARTMGKQLPLETQWEKAARGERGFDYPWGDGRPLWHKNRRPGQIDAVKSFPGDLSPYGAYDMAGNAREWCDDWYSPTAYQSALARSDAGVVRGWTGPKLPVVPGERVARGSRDSWKAWKRGGENMRTPSADVGFRCVLNLSSGEKQKDKTTRPANAF</sequence>
<dbReference type="AlphaFoldDB" id="A0A517Q9I0"/>
<evidence type="ECO:0000313" key="4">
    <source>
        <dbReference type="Proteomes" id="UP000315647"/>
    </source>
</evidence>
<dbReference type="InterPro" id="IPR042095">
    <property type="entry name" value="SUMF_sf"/>
</dbReference>
<dbReference type="GO" id="GO:0004674">
    <property type="term" value="F:protein serine/threonine kinase activity"/>
    <property type="evidence" value="ECO:0007669"/>
    <property type="project" value="UniProtKB-EC"/>
</dbReference>
<dbReference type="RefSeq" id="WP_145450830.1">
    <property type="nucleotide sequence ID" value="NZ_CP037421.1"/>
</dbReference>
<keyword evidence="4" id="KW-1185">Reference proteome</keyword>
<feature type="domain" description="Sulfatase-modifying factor enzyme-like" evidence="2">
    <location>
        <begin position="173"/>
        <end position="394"/>
    </location>
</feature>
<dbReference type="Proteomes" id="UP000315647">
    <property type="component" value="Chromosome"/>
</dbReference>
<evidence type="ECO:0000259" key="2">
    <source>
        <dbReference type="Pfam" id="PF03781"/>
    </source>
</evidence>
<dbReference type="PROSITE" id="PS51257">
    <property type="entry name" value="PROKAR_LIPOPROTEIN"/>
    <property type="match status" value="1"/>
</dbReference>
<dbReference type="InterPro" id="IPR016187">
    <property type="entry name" value="CTDL_fold"/>
</dbReference>
<dbReference type="Gene3D" id="3.90.1580.10">
    <property type="entry name" value="paralog of FGE (formylglycine-generating enzyme)"/>
    <property type="match status" value="1"/>
</dbReference>
<accession>A0A517Q9I0</accession>
<keyword evidence="3" id="KW-0418">Kinase</keyword>
<gene>
    <name evidence="3" type="primary">pkn1_1</name>
    <name evidence="3" type="ORF">Enr10x_36280</name>
</gene>
<protein>
    <submittedName>
        <fullName evidence="3">Serine/threonine-protein kinase pkn1</fullName>
        <ecNumber evidence="3">2.7.11.1</ecNumber>
    </submittedName>
</protein>
<dbReference type="SUPFAM" id="SSF56436">
    <property type="entry name" value="C-type lectin-like"/>
    <property type="match status" value="1"/>
</dbReference>
<evidence type="ECO:0000256" key="1">
    <source>
        <dbReference type="SAM" id="MobiDB-lite"/>
    </source>
</evidence>
<dbReference type="PANTHER" id="PTHR23150:SF19">
    <property type="entry name" value="FORMYLGLYCINE-GENERATING ENZYME"/>
    <property type="match status" value="1"/>
</dbReference>
<dbReference type="InterPro" id="IPR005532">
    <property type="entry name" value="SUMF_dom"/>
</dbReference>
<dbReference type="PANTHER" id="PTHR23150">
    <property type="entry name" value="SULFATASE MODIFYING FACTOR 1, 2"/>
    <property type="match status" value="1"/>
</dbReference>
<feature type="region of interest" description="Disordered" evidence="1">
    <location>
        <begin position="30"/>
        <end position="83"/>
    </location>
</feature>
<reference evidence="3 4" key="1">
    <citation type="submission" date="2019-03" db="EMBL/GenBank/DDBJ databases">
        <title>Deep-cultivation of Planctomycetes and their phenomic and genomic characterization uncovers novel biology.</title>
        <authorList>
            <person name="Wiegand S."/>
            <person name="Jogler M."/>
            <person name="Boedeker C."/>
            <person name="Pinto D."/>
            <person name="Vollmers J."/>
            <person name="Rivas-Marin E."/>
            <person name="Kohn T."/>
            <person name="Peeters S.H."/>
            <person name="Heuer A."/>
            <person name="Rast P."/>
            <person name="Oberbeckmann S."/>
            <person name="Bunk B."/>
            <person name="Jeske O."/>
            <person name="Meyerdierks A."/>
            <person name="Storesund J.E."/>
            <person name="Kallscheuer N."/>
            <person name="Luecker S."/>
            <person name="Lage O.M."/>
            <person name="Pohl T."/>
            <person name="Merkel B.J."/>
            <person name="Hornburger P."/>
            <person name="Mueller R.-W."/>
            <person name="Bruemmer F."/>
            <person name="Labrenz M."/>
            <person name="Spormann A.M."/>
            <person name="Op den Camp H."/>
            <person name="Overmann J."/>
            <person name="Amann R."/>
            <person name="Jetten M.S.M."/>
            <person name="Mascher T."/>
            <person name="Medema M.H."/>
            <person name="Devos D.P."/>
            <person name="Kaster A.-K."/>
            <person name="Ovreas L."/>
            <person name="Rohde M."/>
            <person name="Galperin M.Y."/>
            <person name="Jogler C."/>
        </authorList>
    </citation>
    <scope>NUCLEOTIDE SEQUENCE [LARGE SCALE GENOMIC DNA]</scope>
    <source>
        <strain evidence="3 4">Enr10</strain>
    </source>
</reference>
<dbReference type="InterPro" id="IPR051043">
    <property type="entry name" value="Sulfatase_Mod_Factor_Kinase"/>
</dbReference>
<evidence type="ECO:0000313" key="3">
    <source>
        <dbReference type="EMBL" id="QDT28287.1"/>
    </source>
</evidence>
<dbReference type="GO" id="GO:0120147">
    <property type="term" value="F:formylglycine-generating oxidase activity"/>
    <property type="evidence" value="ECO:0007669"/>
    <property type="project" value="TreeGrafter"/>
</dbReference>
<proteinExistence type="predicted"/>